<gene>
    <name evidence="1" type="ORF">A2763_03755</name>
</gene>
<organism evidence="1 2">
    <name type="scientific">Candidatus Kaiserbacteria bacterium RIFCSPHIGHO2_01_FULL_54_36</name>
    <dbReference type="NCBI Taxonomy" id="1798482"/>
    <lineage>
        <taxon>Bacteria</taxon>
        <taxon>Candidatus Kaiseribacteriota</taxon>
    </lineage>
</organism>
<evidence type="ECO:0000313" key="2">
    <source>
        <dbReference type="Proteomes" id="UP000178370"/>
    </source>
</evidence>
<evidence type="ECO:0000313" key="1">
    <source>
        <dbReference type="EMBL" id="OGG50032.1"/>
    </source>
</evidence>
<accession>A0A1F6CMF4</accession>
<dbReference type="Pfam" id="PF04350">
    <property type="entry name" value="PilO"/>
    <property type="match status" value="1"/>
</dbReference>
<dbReference type="AlphaFoldDB" id="A0A1F6CMF4"/>
<protein>
    <recommendedName>
        <fullName evidence="3">Pilus assembly protein PilO</fullName>
    </recommendedName>
</protein>
<dbReference type="InterPro" id="IPR007445">
    <property type="entry name" value="PilO"/>
</dbReference>
<sequence length="195" mass="21426">MRLIIAIIGVALAGGIFFWYTKPAYDGIQVARAQIVQYDEALNKAAELQKLKQSLLSRFNTFNPTDLERLEKLLPNHVDNVRLILDLDALAGVHGLALQNVDVSSSEKQGTKSPVSIGSVGTSNQKYDSLTLTFGTSASYSKFVEFMTALESSLRIVDLVSLSIAATDTSQIGTKSQASEPLYTYNITLRTYWLK</sequence>
<dbReference type="InterPro" id="IPR014717">
    <property type="entry name" value="Transl_elong_EF1B/ribsomal_bS6"/>
</dbReference>
<dbReference type="Proteomes" id="UP000178370">
    <property type="component" value="Unassembled WGS sequence"/>
</dbReference>
<dbReference type="Gene3D" id="3.30.70.60">
    <property type="match status" value="1"/>
</dbReference>
<dbReference type="STRING" id="1798482.A2763_03755"/>
<reference evidence="1 2" key="1">
    <citation type="journal article" date="2016" name="Nat. Commun.">
        <title>Thousands of microbial genomes shed light on interconnected biogeochemical processes in an aquifer system.</title>
        <authorList>
            <person name="Anantharaman K."/>
            <person name="Brown C.T."/>
            <person name="Hug L.A."/>
            <person name="Sharon I."/>
            <person name="Castelle C.J."/>
            <person name="Probst A.J."/>
            <person name="Thomas B.C."/>
            <person name="Singh A."/>
            <person name="Wilkins M.J."/>
            <person name="Karaoz U."/>
            <person name="Brodie E.L."/>
            <person name="Williams K.H."/>
            <person name="Hubbard S.S."/>
            <person name="Banfield J.F."/>
        </authorList>
    </citation>
    <scope>NUCLEOTIDE SEQUENCE [LARGE SCALE GENOMIC DNA]</scope>
</reference>
<comment type="caution">
    <text evidence="1">The sequence shown here is derived from an EMBL/GenBank/DDBJ whole genome shotgun (WGS) entry which is preliminary data.</text>
</comment>
<evidence type="ECO:0008006" key="3">
    <source>
        <dbReference type="Google" id="ProtNLM"/>
    </source>
</evidence>
<proteinExistence type="predicted"/>
<dbReference type="EMBL" id="MFKV01000021">
    <property type="protein sequence ID" value="OGG50032.1"/>
    <property type="molecule type" value="Genomic_DNA"/>
</dbReference>
<name>A0A1F6CMF4_9BACT</name>